<dbReference type="SUPFAM" id="SSF140931">
    <property type="entry name" value="Fic-like"/>
    <property type="match status" value="1"/>
</dbReference>
<proteinExistence type="predicted"/>
<dbReference type="PROSITE" id="PS51459">
    <property type="entry name" value="FIDO"/>
    <property type="match status" value="1"/>
</dbReference>
<evidence type="ECO:0000313" key="3">
    <source>
        <dbReference type="Proteomes" id="UP000094329"/>
    </source>
</evidence>
<comment type="caution">
    <text evidence="2">The sequence shown here is derived from an EMBL/GenBank/DDBJ whole genome shotgun (WGS) entry which is preliminary data.</text>
</comment>
<dbReference type="Gene3D" id="1.20.120.1870">
    <property type="entry name" value="Fic/DOC protein, Fido domain"/>
    <property type="match status" value="1"/>
</dbReference>
<accession>A0ABX3A3S0</accession>
<dbReference type="NCBIfam" id="TIGR01550">
    <property type="entry name" value="DOC_P1"/>
    <property type="match status" value="1"/>
</dbReference>
<dbReference type="Pfam" id="PF02661">
    <property type="entry name" value="Fic"/>
    <property type="match status" value="1"/>
</dbReference>
<dbReference type="InterPro" id="IPR036597">
    <property type="entry name" value="Fido-like_dom_sf"/>
</dbReference>
<dbReference type="Proteomes" id="UP000094329">
    <property type="component" value="Unassembled WGS sequence"/>
</dbReference>
<feature type="domain" description="Fido" evidence="1">
    <location>
        <begin position="7"/>
        <end position="136"/>
    </location>
</feature>
<gene>
    <name evidence="2" type="ORF">BGC07_02325</name>
</gene>
<dbReference type="RefSeq" id="WP_069311805.1">
    <property type="nucleotide sequence ID" value="NZ_MDTU01000001.1"/>
</dbReference>
<evidence type="ECO:0000259" key="1">
    <source>
        <dbReference type="PROSITE" id="PS51459"/>
    </source>
</evidence>
<reference evidence="2 3" key="1">
    <citation type="submission" date="2016-08" db="EMBL/GenBank/DDBJ databases">
        <title>Draft genome sequence of Candidatus Piscirickettsia litoralis, from seawater.</title>
        <authorList>
            <person name="Wan X."/>
            <person name="Lee A.J."/>
            <person name="Hou S."/>
            <person name="Donachie S.P."/>
        </authorList>
    </citation>
    <scope>NUCLEOTIDE SEQUENCE [LARGE SCALE GENOMIC DNA]</scope>
    <source>
        <strain evidence="2 3">Y2</strain>
    </source>
</reference>
<dbReference type="PANTHER" id="PTHR39426">
    <property type="entry name" value="HOMOLOGY TO DEATH-ON-CURING PROTEIN OF PHAGE P1"/>
    <property type="match status" value="1"/>
</dbReference>
<dbReference type="InterPro" id="IPR053737">
    <property type="entry name" value="Type_II_TA_Toxin"/>
</dbReference>
<keyword evidence="3" id="KW-1185">Reference proteome</keyword>
<sequence length="157" mass="17795">MEKIIWLTSAIIIDIQNSSLNSGEDKGIRDRKLLEAAVAGVENAYGYYEHSSELDYTEEFYCAAQYAFKIGNFHPFYQANKRTAFISALTFLRMNGIVIREMNYKNAAIMTYALVASDTMGGVEVTVELYASWLNCFKVKGQLIPKLMSLEKMLSTR</sequence>
<organism evidence="2 3">
    <name type="scientific">Piscirickettsia litoralis</name>
    <dbReference type="NCBI Taxonomy" id="1891921"/>
    <lineage>
        <taxon>Bacteria</taxon>
        <taxon>Pseudomonadati</taxon>
        <taxon>Pseudomonadota</taxon>
        <taxon>Gammaproteobacteria</taxon>
        <taxon>Thiotrichales</taxon>
        <taxon>Piscirickettsiaceae</taxon>
        <taxon>Piscirickettsia</taxon>
    </lineage>
</organism>
<evidence type="ECO:0000313" key="2">
    <source>
        <dbReference type="EMBL" id="ODN42005.1"/>
    </source>
</evidence>
<name>A0ABX3A3S0_9GAMM</name>
<dbReference type="InterPro" id="IPR006440">
    <property type="entry name" value="Doc"/>
</dbReference>
<protein>
    <recommendedName>
        <fullName evidence="1">Fido domain-containing protein</fullName>
    </recommendedName>
</protein>
<dbReference type="InterPro" id="IPR003812">
    <property type="entry name" value="Fido"/>
</dbReference>
<dbReference type="EMBL" id="MDTU01000001">
    <property type="protein sequence ID" value="ODN42005.1"/>
    <property type="molecule type" value="Genomic_DNA"/>
</dbReference>
<dbReference type="PANTHER" id="PTHR39426:SF1">
    <property type="entry name" value="HOMOLOGY TO DEATH-ON-CURING PROTEIN OF PHAGE P1"/>
    <property type="match status" value="1"/>
</dbReference>